<dbReference type="RefSeq" id="WP_014357627.1">
    <property type="nucleotide sequence ID" value="NC_016894.1"/>
</dbReference>
<name>H6LKB2_ACEWD</name>
<keyword evidence="3" id="KW-0238">DNA-binding</keyword>
<evidence type="ECO:0000256" key="4">
    <source>
        <dbReference type="ARBA" id="ARBA00023163"/>
    </source>
</evidence>
<dbReference type="EMBL" id="CP002987">
    <property type="protein sequence ID" value="AFA50032.1"/>
    <property type="molecule type" value="Genomic_DNA"/>
</dbReference>
<dbReference type="SMART" id="SM00422">
    <property type="entry name" value="HTH_MERR"/>
    <property type="match status" value="1"/>
</dbReference>
<keyword evidence="2" id="KW-0805">Transcription regulation</keyword>
<keyword evidence="5" id="KW-0175">Coiled coil</keyword>
<dbReference type="eggNOG" id="COG0789">
    <property type="taxonomic scope" value="Bacteria"/>
</dbReference>
<dbReference type="Gene3D" id="1.10.1660.10">
    <property type="match status" value="1"/>
</dbReference>
<dbReference type="SUPFAM" id="SSF46955">
    <property type="entry name" value="Putative DNA-binding domain"/>
    <property type="match status" value="1"/>
</dbReference>
<evidence type="ECO:0000256" key="2">
    <source>
        <dbReference type="ARBA" id="ARBA00023015"/>
    </source>
</evidence>
<dbReference type="GO" id="GO:0003677">
    <property type="term" value="F:DNA binding"/>
    <property type="evidence" value="ECO:0007669"/>
    <property type="project" value="UniProtKB-KW"/>
</dbReference>
<dbReference type="AlphaFoldDB" id="H6LKB2"/>
<dbReference type="KEGG" id="awo:Awo_c33040"/>
<keyword evidence="8" id="KW-1185">Reference proteome</keyword>
<dbReference type="InterPro" id="IPR009061">
    <property type="entry name" value="DNA-bd_dom_put_sf"/>
</dbReference>
<dbReference type="PANTHER" id="PTHR30204:SF69">
    <property type="entry name" value="MERR-FAMILY TRANSCRIPTIONAL REGULATOR"/>
    <property type="match status" value="1"/>
</dbReference>
<dbReference type="HOGENOM" id="CLU_065103_2_1_9"/>
<keyword evidence="4" id="KW-0804">Transcription</keyword>
<dbReference type="InterPro" id="IPR000551">
    <property type="entry name" value="MerR-type_HTH_dom"/>
</dbReference>
<dbReference type="PANTHER" id="PTHR30204">
    <property type="entry name" value="REDOX-CYCLING DRUG-SENSING TRANSCRIPTIONAL ACTIVATOR SOXR"/>
    <property type="match status" value="1"/>
</dbReference>
<reference evidence="7 8" key="2">
    <citation type="journal article" date="2012" name="PLoS ONE">
        <title>An ancient pathway combining carbon dioxide fixation with the generation and utilization of a sodium ion gradient for ATP synthesis.</title>
        <authorList>
            <person name="Poehlein A."/>
            <person name="Schmidt S."/>
            <person name="Kaster A.K."/>
            <person name="Goenrich M."/>
            <person name="Vollmers J."/>
            <person name="Thurmer A."/>
            <person name="Bertsch J."/>
            <person name="Schuchmann K."/>
            <person name="Voigt B."/>
            <person name="Hecker M."/>
            <person name="Daniel R."/>
            <person name="Thauer R.K."/>
            <person name="Gottschalk G."/>
            <person name="Muller V."/>
        </authorList>
    </citation>
    <scope>NUCLEOTIDE SEQUENCE [LARGE SCALE GENOMIC DNA]</scope>
    <source>
        <strain evidence="8">ATCC 29683 / DSM 1030 / JCM 2381 / KCTC 1655 / WB1</strain>
    </source>
</reference>
<accession>H6LKB2</accession>
<dbReference type="STRING" id="931626.Awo_c33040"/>
<proteinExistence type="predicted"/>
<feature type="coiled-coil region" evidence="5">
    <location>
        <begin position="78"/>
        <end position="105"/>
    </location>
</feature>
<dbReference type="PROSITE" id="PS00552">
    <property type="entry name" value="HTH_MERR_1"/>
    <property type="match status" value="1"/>
</dbReference>
<dbReference type="PROSITE" id="PS50937">
    <property type="entry name" value="HTH_MERR_2"/>
    <property type="match status" value="1"/>
</dbReference>
<evidence type="ECO:0000256" key="1">
    <source>
        <dbReference type="ARBA" id="ARBA00022491"/>
    </source>
</evidence>
<dbReference type="Proteomes" id="UP000007177">
    <property type="component" value="Chromosome"/>
</dbReference>
<organism evidence="7 8">
    <name type="scientific">Acetobacterium woodii (strain ATCC 29683 / DSM 1030 / JCM 2381 / KCTC 1655 / WB1)</name>
    <dbReference type="NCBI Taxonomy" id="931626"/>
    <lineage>
        <taxon>Bacteria</taxon>
        <taxon>Bacillati</taxon>
        <taxon>Bacillota</taxon>
        <taxon>Clostridia</taxon>
        <taxon>Eubacteriales</taxon>
        <taxon>Eubacteriaceae</taxon>
        <taxon>Acetobacterium</taxon>
    </lineage>
</organism>
<evidence type="ECO:0000256" key="5">
    <source>
        <dbReference type="SAM" id="Coils"/>
    </source>
</evidence>
<keyword evidence="1" id="KW-0678">Repressor</keyword>
<reference evidence="8" key="1">
    <citation type="submission" date="2011-07" db="EMBL/GenBank/DDBJ databases">
        <title>Complete genome sequence of Acetobacterium woodii.</title>
        <authorList>
            <person name="Poehlein A."/>
            <person name="Schmidt S."/>
            <person name="Kaster A.-K."/>
            <person name="Goenrich M."/>
            <person name="Vollmers J."/>
            <person name="Thuermer A."/>
            <person name="Gottschalk G."/>
            <person name="Thauer R.K."/>
            <person name="Daniel R."/>
            <person name="Mueller V."/>
        </authorList>
    </citation>
    <scope>NUCLEOTIDE SEQUENCE [LARGE SCALE GENOMIC DNA]</scope>
    <source>
        <strain evidence="8">ATCC 29683 / DSM 1030 / JCM 2381 / KCTC 1655 / WB1</strain>
    </source>
</reference>
<sequence>MYSIGKFSIMLNLNRKTLRFYDEIDLFKPAYVDETNQYRYYEESQIEAIREIIRLKNIGISLEQIKKIRNKMNNASLATVYQERLNEIEVALKQLTKQKELIISEQRQATGERVDENNWVVDKGDFIERGNVYYRDVNCEMEQLNSFLSAFYENAGGKTLHGGHLLKMSLADDTKDICEIFAYIGDHEKDENVRIQEKERCIKVTCNQMSQKGNGYKSLFDYAEKNSLRILNTYEKYNMNDGRMNLEIICSIA</sequence>
<evidence type="ECO:0000259" key="6">
    <source>
        <dbReference type="PROSITE" id="PS50937"/>
    </source>
</evidence>
<protein>
    <submittedName>
        <fullName evidence="7">Transcriptional regulator MerR family</fullName>
    </submittedName>
</protein>
<evidence type="ECO:0000256" key="3">
    <source>
        <dbReference type="ARBA" id="ARBA00023125"/>
    </source>
</evidence>
<dbReference type="InterPro" id="IPR047057">
    <property type="entry name" value="MerR_fam"/>
</dbReference>
<evidence type="ECO:0000313" key="7">
    <source>
        <dbReference type="EMBL" id="AFA50032.1"/>
    </source>
</evidence>
<dbReference type="GO" id="GO:0003700">
    <property type="term" value="F:DNA-binding transcription factor activity"/>
    <property type="evidence" value="ECO:0007669"/>
    <property type="project" value="InterPro"/>
</dbReference>
<feature type="domain" description="HTH merR-type" evidence="6">
    <location>
        <begin position="1"/>
        <end position="71"/>
    </location>
</feature>
<dbReference type="Pfam" id="PF13411">
    <property type="entry name" value="MerR_1"/>
    <property type="match status" value="1"/>
</dbReference>
<gene>
    <name evidence="7" type="ordered locus">Awo_c33040</name>
</gene>
<dbReference type="CDD" id="cd01107">
    <property type="entry name" value="HTH_BmrR"/>
    <property type="match status" value="1"/>
</dbReference>
<evidence type="ECO:0000313" key="8">
    <source>
        <dbReference type="Proteomes" id="UP000007177"/>
    </source>
</evidence>